<evidence type="ECO:0000256" key="1">
    <source>
        <dbReference type="ARBA" id="ARBA00022679"/>
    </source>
</evidence>
<dbReference type="OrthoDB" id="7208816at2"/>
<keyword evidence="2" id="KW-0012">Acyltransferase</keyword>
<comment type="caution">
    <text evidence="5">The sequence shown here is derived from an EMBL/GenBank/DDBJ whole genome shotgun (WGS) entry which is preliminary data.</text>
</comment>
<feature type="domain" description="Poly-beta-hydroxybutyrate polymerase N-terminal" evidence="3">
    <location>
        <begin position="112"/>
        <end position="281"/>
    </location>
</feature>
<evidence type="ECO:0000259" key="3">
    <source>
        <dbReference type="Pfam" id="PF07167"/>
    </source>
</evidence>
<evidence type="ECO:0000256" key="2">
    <source>
        <dbReference type="ARBA" id="ARBA00023315"/>
    </source>
</evidence>
<dbReference type="InterPro" id="IPR051321">
    <property type="entry name" value="PHA/PHB_synthase"/>
</dbReference>
<dbReference type="GO" id="GO:0016787">
    <property type="term" value="F:hydrolase activity"/>
    <property type="evidence" value="ECO:0007669"/>
    <property type="project" value="UniProtKB-KW"/>
</dbReference>
<gene>
    <name evidence="5" type="ORF">E2I14_15795</name>
</gene>
<sequence>MWVQPWQQWLNSAQQGQQLFAPKLNKEVTVEVEPPSNFDRLLHANLARLTAGISPASLALAYADWATHLAFSPAKLSRLAEKAVRKSARFANYIPYAASNDNEISCIEPLPQDNRFREDAWKKWPFNLYSQAFLLQQQWWHNATTGVGGVSPHSENVVEFVARQLLDTMSPVNFAATNPVVMDATIKQHGLNLLRGMQNWREDLERNNSGKPPLGVENFQPGKQVAVSKGQVVFRNRLIELIQYAPTTKKVNAEPILIVPAWIMKFYILDLSPENSLVRYLVDQGHTVFMISWHNPNEQDRDLGMDDYLNLGILEAINAIQNIVPNKQIHTAGYCLGGTLLSIAAAYLASENNPAIKSVTLLAAQTDFTEAGELMLFIDNSQLSYLDDMMWDKGYLDTKQMAGAFQLLRSNDLIWSPIVQQYLLGERSVMNDLMAWNADATRMPYRMHSEYLHRLFLNNDLFEGRYQIAGKKITLGDIHVPFFVVATEKDHVAPWHSVYKIKLATSAEVTFVLTSGGHNAGIVSEPGHPKRHFRVDTPNSAGNYIDPEQWVAITPQQDGSWWPVFSNWLTAQASVQVKPPLMGAEGKGYPPLGDAPGEYVFES</sequence>
<reference evidence="5 6" key="1">
    <citation type="submission" date="2019-03" db="EMBL/GenBank/DDBJ databases">
        <title>Sapientia aquatica gen. nov., sp. nov., isolated from a crater lake.</title>
        <authorList>
            <person name="Felfoldi T."/>
            <person name="Szabo A."/>
            <person name="Toth E."/>
            <person name="Schumann P."/>
            <person name="Keki Z."/>
            <person name="Marialigeti K."/>
            <person name="Mathe I."/>
        </authorList>
    </citation>
    <scope>NUCLEOTIDE SEQUENCE [LARGE SCALE GENOMIC DNA]</scope>
    <source>
        <strain evidence="5 6">SA-152</strain>
    </source>
</reference>
<dbReference type="SUPFAM" id="SSF53474">
    <property type="entry name" value="alpha/beta-Hydrolases"/>
    <property type="match status" value="1"/>
</dbReference>
<keyword evidence="1" id="KW-0808">Transferase</keyword>
<dbReference type="GO" id="GO:0016746">
    <property type="term" value="F:acyltransferase activity"/>
    <property type="evidence" value="ECO:0007669"/>
    <property type="project" value="UniProtKB-KW"/>
</dbReference>
<dbReference type="Gene3D" id="3.40.50.1820">
    <property type="entry name" value="alpha/beta hydrolase"/>
    <property type="match status" value="1"/>
</dbReference>
<dbReference type="Pfam" id="PF07167">
    <property type="entry name" value="PhaC_N"/>
    <property type="match status" value="1"/>
</dbReference>
<dbReference type="PANTHER" id="PTHR36837">
    <property type="entry name" value="POLY(3-HYDROXYALKANOATE) POLYMERASE SUBUNIT PHAC"/>
    <property type="match status" value="1"/>
</dbReference>
<dbReference type="Pfam" id="PF12551">
    <property type="entry name" value="PHBC_N"/>
    <property type="match status" value="1"/>
</dbReference>
<dbReference type="GO" id="GO:0042619">
    <property type="term" value="P:poly-hydroxybutyrate biosynthetic process"/>
    <property type="evidence" value="ECO:0007669"/>
    <property type="project" value="InterPro"/>
</dbReference>
<name>A0A4R5VV51_9BURK</name>
<dbReference type="RefSeq" id="WP_133330379.1">
    <property type="nucleotide sequence ID" value="NZ_SMYL01000010.1"/>
</dbReference>
<keyword evidence="6" id="KW-1185">Reference proteome</keyword>
<proteinExistence type="predicted"/>
<dbReference type="Proteomes" id="UP000294829">
    <property type="component" value="Unassembled WGS sequence"/>
</dbReference>
<dbReference type="EMBL" id="SMYL01000010">
    <property type="protein sequence ID" value="TDK62811.1"/>
    <property type="molecule type" value="Genomic_DNA"/>
</dbReference>
<organism evidence="5 6">
    <name type="scientific">Sapientia aquatica</name>
    <dbReference type="NCBI Taxonomy" id="1549640"/>
    <lineage>
        <taxon>Bacteria</taxon>
        <taxon>Pseudomonadati</taxon>
        <taxon>Pseudomonadota</taxon>
        <taxon>Betaproteobacteria</taxon>
        <taxon>Burkholderiales</taxon>
        <taxon>Oxalobacteraceae</taxon>
        <taxon>Sapientia</taxon>
    </lineage>
</organism>
<dbReference type="InterPro" id="IPR010941">
    <property type="entry name" value="PhaC_N"/>
</dbReference>
<accession>A0A4R5VV51</accession>
<evidence type="ECO:0000313" key="6">
    <source>
        <dbReference type="Proteomes" id="UP000294829"/>
    </source>
</evidence>
<dbReference type="AlphaFoldDB" id="A0A4R5VV51"/>
<keyword evidence="5" id="KW-0378">Hydrolase</keyword>
<protein>
    <submittedName>
        <fullName evidence="5">Alpha/beta fold hydrolase</fullName>
    </submittedName>
</protein>
<dbReference type="InterPro" id="IPR029058">
    <property type="entry name" value="AB_hydrolase_fold"/>
</dbReference>
<feature type="domain" description="Poly-beta-hydroxybutyrate polymerase N-terminal" evidence="4">
    <location>
        <begin position="35"/>
        <end position="75"/>
    </location>
</feature>
<evidence type="ECO:0000313" key="5">
    <source>
        <dbReference type="EMBL" id="TDK62811.1"/>
    </source>
</evidence>
<dbReference type="PANTHER" id="PTHR36837:SF5">
    <property type="entry name" value="POLY-3-HYDROXYBUTYRATE SYNTHASE"/>
    <property type="match status" value="1"/>
</dbReference>
<evidence type="ECO:0000259" key="4">
    <source>
        <dbReference type="Pfam" id="PF12551"/>
    </source>
</evidence>
<dbReference type="InterPro" id="IPR022211">
    <property type="entry name" value="PHBC_N"/>
</dbReference>